<accession>A0ABP0QF14</accession>
<dbReference type="EMBL" id="CAXAMM010039343">
    <property type="protein sequence ID" value="CAK9085761.1"/>
    <property type="molecule type" value="Genomic_DNA"/>
</dbReference>
<sequence>AVLKVLGRLVFEGNLKLEDAEVNSFFAQHQVTLNDYKMLSGNWKNHKGFCVGWKLSLKQ</sequence>
<evidence type="ECO:0000313" key="1">
    <source>
        <dbReference type="EMBL" id="CAK9085761.1"/>
    </source>
</evidence>
<evidence type="ECO:0000313" key="2">
    <source>
        <dbReference type="Proteomes" id="UP001642464"/>
    </source>
</evidence>
<dbReference type="Proteomes" id="UP001642464">
    <property type="component" value="Unassembled WGS sequence"/>
</dbReference>
<feature type="non-terminal residue" evidence="1">
    <location>
        <position position="1"/>
    </location>
</feature>
<organism evidence="1 2">
    <name type="scientific">Durusdinium trenchii</name>
    <dbReference type="NCBI Taxonomy" id="1381693"/>
    <lineage>
        <taxon>Eukaryota</taxon>
        <taxon>Sar</taxon>
        <taxon>Alveolata</taxon>
        <taxon>Dinophyceae</taxon>
        <taxon>Suessiales</taxon>
        <taxon>Symbiodiniaceae</taxon>
        <taxon>Durusdinium</taxon>
    </lineage>
</organism>
<protein>
    <submittedName>
        <fullName evidence="1">Uncharacterized protein</fullName>
    </submittedName>
</protein>
<comment type="caution">
    <text evidence="1">The sequence shown here is derived from an EMBL/GenBank/DDBJ whole genome shotgun (WGS) entry which is preliminary data.</text>
</comment>
<gene>
    <name evidence="1" type="ORF">SCF082_LOCUS40612</name>
</gene>
<proteinExistence type="predicted"/>
<feature type="non-terminal residue" evidence="1">
    <location>
        <position position="59"/>
    </location>
</feature>
<keyword evidence="2" id="KW-1185">Reference proteome</keyword>
<reference evidence="1 2" key="1">
    <citation type="submission" date="2024-02" db="EMBL/GenBank/DDBJ databases">
        <authorList>
            <person name="Chen Y."/>
            <person name="Shah S."/>
            <person name="Dougan E. K."/>
            <person name="Thang M."/>
            <person name="Chan C."/>
        </authorList>
    </citation>
    <scope>NUCLEOTIDE SEQUENCE [LARGE SCALE GENOMIC DNA]</scope>
</reference>
<name>A0ABP0QF14_9DINO</name>